<evidence type="ECO:0000313" key="1">
    <source>
        <dbReference type="EMBL" id="MCP1997619.1"/>
    </source>
</evidence>
<keyword evidence="2" id="KW-1185">Reference proteome</keyword>
<proteinExistence type="predicted"/>
<gene>
    <name evidence="1" type="ORF">J2S34_000041</name>
</gene>
<reference evidence="1" key="1">
    <citation type="submission" date="2022-03" db="EMBL/GenBank/DDBJ databases">
        <title>Interactions between chemoautotrophic and heterotrophic bacteria.</title>
        <authorList>
            <person name="Santoro A."/>
        </authorList>
    </citation>
    <scope>NUCLEOTIDE SEQUENCE</scope>
    <source>
        <strain evidence="1">Nb-106</strain>
    </source>
</reference>
<protein>
    <submittedName>
        <fullName evidence="1">Uncharacterized protein</fullName>
    </submittedName>
</protein>
<organism evidence="1 2">
    <name type="scientific">Nitrobacter winogradskyi</name>
    <name type="common">Nitrobacter agilis</name>
    <dbReference type="NCBI Taxonomy" id="913"/>
    <lineage>
        <taxon>Bacteria</taxon>
        <taxon>Pseudomonadati</taxon>
        <taxon>Pseudomonadota</taxon>
        <taxon>Alphaproteobacteria</taxon>
        <taxon>Hyphomicrobiales</taxon>
        <taxon>Nitrobacteraceae</taxon>
        <taxon>Nitrobacter</taxon>
    </lineage>
</organism>
<dbReference type="EMBL" id="JALJZS010000001">
    <property type="protein sequence ID" value="MCP1997619.1"/>
    <property type="molecule type" value="Genomic_DNA"/>
</dbReference>
<dbReference type="Proteomes" id="UP001205486">
    <property type="component" value="Unassembled WGS sequence"/>
</dbReference>
<comment type="caution">
    <text evidence="1">The sequence shown here is derived from an EMBL/GenBank/DDBJ whole genome shotgun (WGS) entry which is preliminary data.</text>
</comment>
<name>A0ACC6ADX2_NITWI</name>
<evidence type="ECO:0000313" key="2">
    <source>
        <dbReference type="Proteomes" id="UP001205486"/>
    </source>
</evidence>
<accession>A0ACC6ADX2</accession>
<sequence length="99" mass="10900">MSLPRPRGSALPNQASSALSRGTSATAQFPDAAVPGGQMAIGMLRDQRPRGHRCRHPGDKSCARRFQQHGITLAVARLPETKRGFVLLPRRWIVRRSFA</sequence>